<dbReference type="PANTHER" id="PTHR43767:SF10">
    <property type="entry name" value="SURFACTIN SYNTHASE SUBUNIT 1"/>
    <property type="match status" value="1"/>
</dbReference>
<dbReference type="Gene3D" id="3.30.300.30">
    <property type="match status" value="1"/>
</dbReference>
<comment type="caution">
    <text evidence="2">The sequence shown here is derived from an EMBL/GenBank/DDBJ whole genome shotgun (WGS) entry which is preliminary data.</text>
</comment>
<dbReference type="SUPFAM" id="SSF47336">
    <property type="entry name" value="ACP-like"/>
    <property type="match status" value="1"/>
</dbReference>
<protein>
    <recommendedName>
        <fullName evidence="1">Carrier domain-containing protein</fullName>
    </recommendedName>
</protein>
<reference evidence="2 3" key="1">
    <citation type="journal article" date="2017" name="ISME J.">
        <title>Energy and carbon metabolisms in a deep terrestrial subsurface fluid microbial community.</title>
        <authorList>
            <person name="Momper L."/>
            <person name="Jungbluth S.P."/>
            <person name="Lee M.D."/>
            <person name="Amend J.P."/>
        </authorList>
    </citation>
    <scope>NUCLEOTIDE SEQUENCE [LARGE SCALE GENOMIC DNA]</scope>
    <source>
        <strain evidence="2">SURF_26</strain>
    </source>
</reference>
<dbReference type="InterPro" id="IPR036736">
    <property type="entry name" value="ACP-like_sf"/>
</dbReference>
<dbReference type="AlphaFoldDB" id="A0A3A4RBW2"/>
<dbReference type="InterPro" id="IPR045851">
    <property type="entry name" value="AMP-bd_C_sf"/>
</dbReference>
<dbReference type="PROSITE" id="PS50075">
    <property type="entry name" value="CARRIER"/>
    <property type="match status" value="1"/>
</dbReference>
<evidence type="ECO:0000259" key="1">
    <source>
        <dbReference type="PROSITE" id="PS50075"/>
    </source>
</evidence>
<dbReference type="InterPro" id="IPR000873">
    <property type="entry name" value="AMP-dep_synth/lig_dom"/>
</dbReference>
<feature type="domain" description="Carrier" evidence="1">
    <location>
        <begin position="315"/>
        <end position="393"/>
    </location>
</feature>
<dbReference type="SUPFAM" id="SSF56801">
    <property type="entry name" value="Acetyl-CoA synthetase-like"/>
    <property type="match status" value="1"/>
</dbReference>
<dbReference type="Pfam" id="PF01553">
    <property type="entry name" value="Acyltransferase"/>
    <property type="match status" value="1"/>
</dbReference>
<dbReference type="InterPro" id="IPR042099">
    <property type="entry name" value="ANL_N_sf"/>
</dbReference>
<dbReference type="Gene3D" id="1.10.1200.10">
    <property type="entry name" value="ACP-like"/>
    <property type="match status" value="1"/>
</dbReference>
<dbReference type="SMART" id="SM00563">
    <property type="entry name" value="PlsC"/>
    <property type="match status" value="1"/>
</dbReference>
<sequence>MENIFSFYRLFLMVYYARMIRTAYCPFTICNLVLINTLRRYTVSSVFFPKKMVGNIIIYSTRFLLRLRYKKKISGLKAVYKNGHTGIFFLANHPALIDPVLMFSILYPLFTPKAIADEYQVNRPIIGPLSRYLGVKPIPNLERSGIEQAQQKGSVTDDIINWLKNGDNVLLYPAGRIKRSYKEEIGATSSVKAILEALPEVRIILIRQNGLWGSKFSFGFNGQRPHAGKVLREALRFLACDLLFFMPRRTVEYEFIEAADMPRSGSRQEINAWLESFFNSNAAPNRYVPYYFWQGSKPEDRPDPAIHYIKGDAGSVPEATRHIVMLHLKELSGMPHITGEQRLNYDLGLDSLALADLNSWLEEEFGFSAGTPEALTTVNDVLLAAVGKAISTREVDIKPVPPLWLKHADCAQLSMPEGDTILRIFLKKAAECPSRAIIADQLSGVKTYRDVTCALLILQPVFQKLPGDYIGIMMPASATAAIMYLAVLSAGKTPVMVNWTTGIRNVQHSLDLLSVQQVITSRLLVEKLSQQGITCDDISGRFYFLEDLARRISLRQKMSGLLKSRISWKNLYQADVPDTAVILFTSGSENVPKAVPLTQGNLIANLRDISSAVTLRRSDSVIGFLPPFHSFGLTVTILLPLCYGMRAVFHANPTESAQIARLINAYKATLLVGTPTFLNGVMRAAEPGQLDSLRIAVTGAEKCSESVYARLQSLAQKVTVLEGYGVTECSPIIAVNREACPVPFTIGRTLPSYTYLIVDHETFKPLTKPDVAGLLLVRGPSVFHGYLHYGGPSPFIEAQGASWYNTGDLVSISADGIITFRGRLKRFVKIGGEMISLPAIESVLLKAFMTEDDEGQVCAVEAAGDEHAPEIVLFSVKNIDREQANSVIRSAGFSPIHNIRRVIRIESIPVLGNGKADYRKLKSML</sequence>
<dbReference type="InterPro" id="IPR002123">
    <property type="entry name" value="Plipid/glycerol_acylTrfase"/>
</dbReference>
<dbReference type="CDD" id="cd07989">
    <property type="entry name" value="LPLAT_AGPAT-like"/>
    <property type="match status" value="1"/>
</dbReference>
<dbReference type="InterPro" id="IPR050237">
    <property type="entry name" value="ATP-dep_AMP-bd_enzyme"/>
</dbReference>
<dbReference type="Proteomes" id="UP000266426">
    <property type="component" value="Unassembled WGS sequence"/>
</dbReference>
<proteinExistence type="predicted"/>
<dbReference type="Pfam" id="PF00501">
    <property type="entry name" value="AMP-binding"/>
    <property type="match status" value="1"/>
</dbReference>
<organism evidence="2 3">
    <name type="scientific">Candidatus Auribacter fodinae</name>
    <dbReference type="NCBI Taxonomy" id="2093366"/>
    <lineage>
        <taxon>Bacteria</taxon>
        <taxon>Pseudomonadati</taxon>
        <taxon>Candidatus Auribacterota</taxon>
        <taxon>Candidatus Auribacteria</taxon>
        <taxon>Candidatus Auribacterales</taxon>
        <taxon>Candidatus Auribacteraceae</taxon>
        <taxon>Candidatus Auribacter</taxon>
    </lineage>
</organism>
<dbReference type="PANTHER" id="PTHR43767">
    <property type="entry name" value="LONG-CHAIN-FATTY-ACID--COA LIGASE"/>
    <property type="match status" value="1"/>
</dbReference>
<dbReference type="EMBL" id="QZJZ01000041">
    <property type="protein sequence ID" value="RJP59808.1"/>
    <property type="molecule type" value="Genomic_DNA"/>
</dbReference>
<evidence type="ECO:0000313" key="2">
    <source>
        <dbReference type="EMBL" id="RJP59808.1"/>
    </source>
</evidence>
<dbReference type="GO" id="GO:0016746">
    <property type="term" value="F:acyltransferase activity"/>
    <property type="evidence" value="ECO:0007669"/>
    <property type="project" value="InterPro"/>
</dbReference>
<dbReference type="Gene3D" id="3.40.50.12780">
    <property type="entry name" value="N-terminal domain of ligase-like"/>
    <property type="match status" value="1"/>
</dbReference>
<name>A0A3A4RBW2_9BACT</name>
<gene>
    <name evidence="2" type="ORF">C4541_05335</name>
</gene>
<dbReference type="InterPro" id="IPR009081">
    <property type="entry name" value="PP-bd_ACP"/>
</dbReference>
<evidence type="ECO:0000313" key="3">
    <source>
        <dbReference type="Proteomes" id="UP000266426"/>
    </source>
</evidence>
<accession>A0A3A4RBW2</accession>